<dbReference type="Pfam" id="PF00755">
    <property type="entry name" value="Carn_acyltransf"/>
    <property type="match status" value="2"/>
</dbReference>
<evidence type="ECO:0000313" key="10">
    <source>
        <dbReference type="Proteomes" id="UP000274131"/>
    </source>
</evidence>
<organism evidence="11">
    <name type="scientific">Enterobius vermicularis</name>
    <name type="common">Human pinworm</name>
    <dbReference type="NCBI Taxonomy" id="51028"/>
    <lineage>
        <taxon>Eukaryota</taxon>
        <taxon>Metazoa</taxon>
        <taxon>Ecdysozoa</taxon>
        <taxon>Nematoda</taxon>
        <taxon>Chromadorea</taxon>
        <taxon>Rhabditida</taxon>
        <taxon>Spirurina</taxon>
        <taxon>Oxyuridomorpha</taxon>
        <taxon>Oxyuroidea</taxon>
        <taxon>Oxyuridae</taxon>
        <taxon>Enterobius</taxon>
    </lineage>
</organism>
<evidence type="ECO:0000259" key="8">
    <source>
        <dbReference type="Pfam" id="PF00755"/>
    </source>
</evidence>
<comment type="similarity">
    <text evidence="1">Belongs to the carnitine/choline acetyltransferase family.</text>
</comment>
<dbReference type="GO" id="GO:0043005">
    <property type="term" value="C:neuron projection"/>
    <property type="evidence" value="ECO:0007669"/>
    <property type="project" value="TreeGrafter"/>
</dbReference>
<evidence type="ECO:0000256" key="2">
    <source>
        <dbReference type="ARBA" id="ARBA00022679"/>
    </source>
</evidence>
<gene>
    <name evidence="9" type="ORF">EVEC_LOCUS8765</name>
</gene>
<sequence length="1202" mass="138030">YASWLVRGFCDYKDKIDSLFVLCFNFCQQSRKQITRELSTGKNKVPMCMNQYERILRCYREPGLGIDVQHYDESSSTRMQEHVVAMCNKQAFVVYTRINGILLTQPEIEFQLQDAVRRSQNRAAESVIPISGGSVGNRDDAAKFWSLMKEVERNRSSLDWVKSAAFIVCLDVLQNNVRWPSDHEEYLTLAGLHLLTGLGSSVSGLNRWYDSAIQIVVASNGINGLCIEHSVAEGIVIINMSEYVLDYVQKNRFNYNVSETSAQISDDFLGTVEEKEREAKDFVLVVRKLIFDEKLTHQKCFFSLVNDLELCILEFKDFGKEFIKSKKYSPDGFVQLAMQLAHYRLHNKLVSTYESASIRRFRNGRVDNIRAATPEALLWVRSMMQSSSSAADFALKRKLFNNAMAKQVEITVENISGHGIDNHLCALEVLARKEYNFGDQTYMPELFKTPLWAELMRFPLTTSQVTTSPRFPGSYLCYGPVVRDGYGCSYNIQADSIIFAASACKTCPTTDAKRLPRSNAFLVCKPYDWYQQVHLNFQGKQLKISEMTKCKNSAEEETNNRSENGITLNWYEKPLPKLPVPPLKHTLERYLEYAQVLCDSDYKTLQRTKNAIISLEENEGKLLQRLDEAAETSVNWAKKFWLPAFYLKDRSPLPINASPAYVFPYRNLRKTNDFFRFTINNNYCKKIKNKLVSIKTFIDFTLRVRQEFLVTGKCHYVFLKKEIARDTSRRGNQMCMDQYDKMFRCYREPRIAEDLQHQKPLHAETADQHILVMCRNQAFILFTHRNGQPLKYAKIKSQLEAIEGLSRVQRSSAKELIGAGSAGYRNDAAKFWERLRCNPHNEKNFLLAKDANFVVCLDIEEVKQVQRDEPRSPAERGKHLLHGFGSKNFGVNRWYDATLQVIICTNGTSGLCIEHSVVEGIVLFRMADAALKYVENNINSNPELNSTEEKVLPQLLKWEFDLASSDLLKKQLQDFDRLADDLELYVVFFEDFGKNHIKSMKTSPDGFVQLAMQLAAYRWFGKLVSTYESASLREFAEGRVDNIRAATPEALKWVQAMNDRFVLKDRRKALFYEAAKKQALITFENVDGMGIDNHVIALYELSKLSVAMSERGQLPEFFTDSMWTKLMNFPLSTSQATQSTLFSDRYNFYGPMNEDGYGVPYNIQENYIIFTVSARISSGITSAKGFGENIRMSMLEIRDLIA</sequence>
<proteinExistence type="inferred from homology"/>
<evidence type="ECO:0000256" key="5">
    <source>
        <dbReference type="ARBA" id="ARBA00039091"/>
    </source>
</evidence>
<protein>
    <recommendedName>
        <fullName evidence="6">Choline O-acetyltransferase</fullName>
        <ecNumber evidence="5">2.3.1.6</ecNumber>
    </recommendedName>
</protein>
<dbReference type="GO" id="GO:0008292">
    <property type="term" value="P:acetylcholine biosynthetic process"/>
    <property type="evidence" value="ECO:0007669"/>
    <property type="project" value="TreeGrafter"/>
</dbReference>
<evidence type="ECO:0000313" key="11">
    <source>
        <dbReference type="WBParaSite" id="EVEC_0000935501-mRNA-1"/>
    </source>
</evidence>
<dbReference type="OrthoDB" id="240216at2759"/>
<dbReference type="GO" id="GO:0007274">
    <property type="term" value="P:neuromuscular synaptic transmission"/>
    <property type="evidence" value="ECO:0007669"/>
    <property type="project" value="TreeGrafter"/>
</dbReference>
<reference evidence="11" key="1">
    <citation type="submission" date="2017-02" db="UniProtKB">
        <authorList>
            <consortium name="WormBaseParasite"/>
        </authorList>
    </citation>
    <scope>IDENTIFICATION</scope>
</reference>
<dbReference type="GO" id="GO:0045202">
    <property type="term" value="C:synapse"/>
    <property type="evidence" value="ECO:0007669"/>
    <property type="project" value="GOC"/>
</dbReference>
<keyword evidence="10" id="KW-1185">Reference proteome</keyword>
<evidence type="ECO:0000256" key="1">
    <source>
        <dbReference type="ARBA" id="ARBA00005232"/>
    </source>
</evidence>
<dbReference type="Proteomes" id="UP000274131">
    <property type="component" value="Unassembled WGS sequence"/>
</dbReference>
<dbReference type="WBParaSite" id="EVEC_0000935501-mRNA-1">
    <property type="protein sequence ID" value="EVEC_0000935501-mRNA-1"/>
    <property type="gene ID" value="EVEC_0000935501"/>
</dbReference>
<dbReference type="GO" id="GO:0005737">
    <property type="term" value="C:cytoplasm"/>
    <property type="evidence" value="ECO:0007669"/>
    <property type="project" value="TreeGrafter"/>
</dbReference>
<feature type="active site" description="Proton acceptor" evidence="7">
    <location>
        <position position="915"/>
    </location>
</feature>
<reference evidence="9 10" key="2">
    <citation type="submission" date="2018-10" db="EMBL/GenBank/DDBJ databases">
        <authorList>
            <consortium name="Pathogen Informatics"/>
        </authorList>
    </citation>
    <scope>NUCLEOTIDE SEQUENCE [LARGE SCALE GENOMIC DNA]</scope>
</reference>
<dbReference type="InterPro" id="IPR000542">
    <property type="entry name" value="Carn_acyl_trans"/>
</dbReference>
<name>A0A0N4VF44_ENTVE</name>
<dbReference type="PANTHER" id="PTHR22589">
    <property type="entry name" value="CARNITINE O-ACYLTRANSFERASE"/>
    <property type="match status" value="1"/>
</dbReference>
<dbReference type="AlphaFoldDB" id="A0A0N4VF44"/>
<feature type="domain" description="Choline/carnitine acyltransferase" evidence="8">
    <location>
        <begin position="578"/>
        <end position="1191"/>
    </location>
</feature>
<evidence type="ECO:0000256" key="4">
    <source>
        <dbReference type="ARBA" id="ARBA00023315"/>
    </source>
</evidence>
<keyword evidence="3" id="KW-0530">Neurotransmitter biosynthesis</keyword>
<evidence type="ECO:0000256" key="3">
    <source>
        <dbReference type="ARBA" id="ARBA00022979"/>
    </source>
</evidence>
<accession>A0A0N4VF44</accession>
<feature type="domain" description="Choline/carnitine acyltransferase" evidence="8">
    <location>
        <begin position="30"/>
        <end position="515"/>
    </location>
</feature>
<dbReference type="EC" id="2.3.1.6" evidence="5"/>
<evidence type="ECO:0000256" key="6">
    <source>
        <dbReference type="ARBA" id="ARBA00040495"/>
    </source>
</evidence>
<dbReference type="InterPro" id="IPR039551">
    <property type="entry name" value="Cho/carn_acyl_trans"/>
</dbReference>
<keyword evidence="4" id="KW-0012">Acyltransferase</keyword>
<dbReference type="Gene3D" id="3.30.559.10">
    <property type="entry name" value="Chloramphenicol acetyltransferase-like domain"/>
    <property type="match status" value="2"/>
</dbReference>
<dbReference type="PROSITE" id="PS00440">
    <property type="entry name" value="ACYLTRANSF_C_2"/>
    <property type="match status" value="1"/>
</dbReference>
<dbReference type="EMBL" id="UXUI01009599">
    <property type="protein sequence ID" value="VDD94014.1"/>
    <property type="molecule type" value="Genomic_DNA"/>
</dbReference>
<dbReference type="PANTHER" id="PTHR22589:SF14">
    <property type="entry name" value="CHOLINE O-ACETYLTRANSFERASE"/>
    <property type="match status" value="1"/>
</dbReference>
<dbReference type="InterPro" id="IPR023213">
    <property type="entry name" value="CAT-like_dom_sf"/>
</dbReference>
<dbReference type="STRING" id="51028.A0A0N4VF44"/>
<dbReference type="GO" id="GO:0004102">
    <property type="term" value="F:choline O-acetyltransferase activity"/>
    <property type="evidence" value="ECO:0007669"/>
    <property type="project" value="UniProtKB-EC"/>
</dbReference>
<dbReference type="SUPFAM" id="SSF52777">
    <property type="entry name" value="CoA-dependent acyltransferases"/>
    <property type="match status" value="4"/>
</dbReference>
<evidence type="ECO:0000256" key="7">
    <source>
        <dbReference type="PIRSR" id="PIRSR600542-1"/>
    </source>
</evidence>
<dbReference type="Gene3D" id="3.30.559.70">
    <property type="entry name" value="Choline/Carnitine o-acyltransferase, domain 2"/>
    <property type="match status" value="2"/>
</dbReference>
<dbReference type="InterPro" id="IPR042231">
    <property type="entry name" value="Cho/carn_acyl_trans_2"/>
</dbReference>
<keyword evidence="2" id="KW-0808">Transferase</keyword>
<evidence type="ECO:0000313" key="9">
    <source>
        <dbReference type="EMBL" id="VDD94014.1"/>
    </source>
</evidence>